<keyword evidence="1" id="KW-0175">Coiled coil</keyword>
<evidence type="ECO:0000313" key="5">
    <source>
        <dbReference type="Proteomes" id="UP000636479"/>
    </source>
</evidence>
<name>A0A8H6WCP3_9AGAR</name>
<feature type="region of interest" description="Disordered" evidence="2">
    <location>
        <begin position="1"/>
        <end position="30"/>
    </location>
</feature>
<sequence length="539" mass="61282">MLTSHPNPWDRAVSTPSEAQSRPRRLENADPRPLLRSLNRLLDSSTQRIPDFLDVDHLIALYERDIMEREDRDMLKAKARRERARDRSSSSNLTVFGSSLRETTLYASTITVLSGFEHDIPIIVFRCVKELCRHGCVPHKRAPDRHRLLALITAFDAEPQFGCKTAFKTPSEIPEVYGLLTTYLFALPEPLISSDIFEALWTWCIMPSLRNTDLKKVGHRRTFEPTDSSIRICQILLRLLSIPSFSLVVYLMGLFQRLPNLISDDIGRAVLAGAGSKADPASDGRGERVSTMLQWLVDRWDVIVKALFDGPDTSSVSRLSRAPTKKNDNIEDDDNESDVSSASSCSALEQRLQDFTRELAEEAQRELKRRNRQATMTQTLPAESKRSSKITQDNDSGYDSSEDTNLHVHEAAPPSPPQCNDDQELTHPQALRRISLLERELERSDHAVEEAITKTFQAQSQIKELEARLRVYEGRGQQQNSVPRLELRLDDKRATEDWHAILHSDTDTLKRQLAETQKERDKAVGLVQEMKELIQAHGF</sequence>
<evidence type="ECO:0000313" key="4">
    <source>
        <dbReference type="EMBL" id="KAF7309948.1"/>
    </source>
</evidence>
<dbReference type="Proteomes" id="UP000636479">
    <property type="component" value="Unassembled WGS sequence"/>
</dbReference>
<evidence type="ECO:0000256" key="2">
    <source>
        <dbReference type="SAM" id="MobiDB-lite"/>
    </source>
</evidence>
<feature type="region of interest" description="Disordered" evidence="2">
    <location>
        <begin position="312"/>
        <end position="345"/>
    </location>
</feature>
<dbReference type="OrthoDB" id="79452at2759"/>
<dbReference type="GeneID" id="59343029"/>
<dbReference type="Gene3D" id="1.10.555.10">
    <property type="entry name" value="Rho GTPase activation protein"/>
    <property type="match status" value="1"/>
</dbReference>
<dbReference type="InterPro" id="IPR000198">
    <property type="entry name" value="RhoGAP_dom"/>
</dbReference>
<evidence type="ECO:0000256" key="1">
    <source>
        <dbReference type="SAM" id="Coils"/>
    </source>
</evidence>
<dbReference type="EMBL" id="JACAZF010000003">
    <property type="protein sequence ID" value="KAF7309948.1"/>
    <property type="molecule type" value="Genomic_DNA"/>
</dbReference>
<dbReference type="GO" id="GO:0007165">
    <property type="term" value="P:signal transduction"/>
    <property type="evidence" value="ECO:0007669"/>
    <property type="project" value="InterPro"/>
</dbReference>
<dbReference type="InterPro" id="IPR008936">
    <property type="entry name" value="Rho_GTPase_activation_prot"/>
</dbReference>
<gene>
    <name evidence="4" type="ORF">MIND_00367400</name>
</gene>
<keyword evidence="5" id="KW-1185">Reference proteome</keyword>
<feature type="coiled-coil region" evidence="1">
    <location>
        <begin position="434"/>
        <end position="468"/>
    </location>
</feature>
<feature type="domain" description="Rho-GAP" evidence="3">
    <location>
        <begin position="121"/>
        <end position="258"/>
    </location>
</feature>
<organism evidence="4 5">
    <name type="scientific">Mycena indigotica</name>
    <dbReference type="NCBI Taxonomy" id="2126181"/>
    <lineage>
        <taxon>Eukaryota</taxon>
        <taxon>Fungi</taxon>
        <taxon>Dikarya</taxon>
        <taxon>Basidiomycota</taxon>
        <taxon>Agaricomycotina</taxon>
        <taxon>Agaricomycetes</taxon>
        <taxon>Agaricomycetidae</taxon>
        <taxon>Agaricales</taxon>
        <taxon>Marasmiineae</taxon>
        <taxon>Mycenaceae</taxon>
        <taxon>Mycena</taxon>
    </lineage>
</organism>
<evidence type="ECO:0000259" key="3">
    <source>
        <dbReference type="Pfam" id="PF00620"/>
    </source>
</evidence>
<accession>A0A8H6WCP3</accession>
<protein>
    <submittedName>
        <fullName evidence="4">Rho-GAP domain-containing protein</fullName>
    </submittedName>
</protein>
<dbReference type="RefSeq" id="XP_037223398.1">
    <property type="nucleotide sequence ID" value="XM_037360513.1"/>
</dbReference>
<reference evidence="4" key="1">
    <citation type="submission" date="2020-05" db="EMBL/GenBank/DDBJ databases">
        <title>Mycena genomes resolve the evolution of fungal bioluminescence.</title>
        <authorList>
            <person name="Tsai I.J."/>
        </authorList>
    </citation>
    <scope>NUCLEOTIDE SEQUENCE</scope>
    <source>
        <strain evidence="4">171206Taipei</strain>
    </source>
</reference>
<feature type="region of interest" description="Disordered" evidence="2">
    <location>
        <begin position="362"/>
        <end position="423"/>
    </location>
</feature>
<comment type="caution">
    <text evidence="4">The sequence shown here is derived from an EMBL/GenBank/DDBJ whole genome shotgun (WGS) entry which is preliminary data.</text>
</comment>
<dbReference type="Pfam" id="PF00620">
    <property type="entry name" value="RhoGAP"/>
    <property type="match status" value="1"/>
</dbReference>
<dbReference type="SUPFAM" id="SSF48350">
    <property type="entry name" value="GTPase activation domain, GAP"/>
    <property type="match status" value="1"/>
</dbReference>
<feature type="compositionally biased region" description="Polar residues" evidence="2">
    <location>
        <begin position="389"/>
        <end position="399"/>
    </location>
</feature>
<proteinExistence type="predicted"/>
<dbReference type="AlphaFoldDB" id="A0A8H6WCP3"/>